<keyword evidence="2" id="KW-0285">Flavoprotein</keyword>
<evidence type="ECO:0000256" key="1">
    <source>
        <dbReference type="ARBA" id="ARBA00007992"/>
    </source>
</evidence>
<dbReference type="SUPFAM" id="SSF54373">
    <property type="entry name" value="FAD-linked reductases, C-terminal domain"/>
    <property type="match status" value="1"/>
</dbReference>
<dbReference type="Gene3D" id="3.50.50.60">
    <property type="entry name" value="FAD/NAD(P)-binding domain"/>
    <property type="match status" value="1"/>
</dbReference>
<dbReference type="PRINTS" id="PR00420">
    <property type="entry name" value="RNGMNOXGNASE"/>
</dbReference>
<evidence type="ECO:0000256" key="4">
    <source>
        <dbReference type="ARBA" id="ARBA00023002"/>
    </source>
</evidence>
<evidence type="ECO:0000256" key="3">
    <source>
        <dbReference type="ARBA" id="ARBA00022827"/>
    </source>
</evidence>
<dbReference type="PANTHER" id="PTHR13789:SF314">
    <property type="entry name" value="FAD-BINDING DOMAIN-CONTAINING PROTEIN"/>
    <property type="match status" value="1"/>
</dbReference>
<reference evidence="7" key="1">
    <citation type="submission" date="2020-05" db="EMBL/GenBank/DDBJ databases">
        <title>Mycena genomes resolve the evolution of fungal bioluminescence.</title>
        <authorList>
            <person name="Tsai I.J."/>
        </authorList>
    </citation>
    <scope>NUCLEOTIDE SEQUENCE</scope>
    <source>
        <strain evidence="7">CCC161011</strain>
    </source>
</reference>
<evidence type="ECO:0000259" key="6">
    <source>
        <dbReference type="Pfam" id="PF01494"/>
    </source>
</evidence>
<dbReference type="Pfam" id="PF01494">
    <property type="entry name" value="FAD_binding_3"/>
    <property type="match status" value="1"/>
</dbReference>
<dbReference type="SUPFAM" id="SSF51905">
    <property type="entry name" value="FAD/NAD(P)-binding domain"/>
    <property type="match status" value="1"/>
</dbReference>
<evidence type="ECO:0000256" key="5">
    <source>
        <dbReference type="ARBA" id="ARBA00023033"/>
    </source>
</evidence>
<sequence>MSLNISIVGAGIGGLAAAITLRRNGHRVQIFESTEGLQDIGAAITVPLNFQRVMEHFGYSKENLKAVNWDGTISFNAVTGESHCGGWALPVLDVQPNILCHRGDFHSELVRLALGPGDGPLPILHLSSKVVHCDTEEGSLTLSNGQTIASDLVLGADGIASMMRTSILGGEVKSTSCGWSCYRSLIDRSKIEKVPELAWLHDGVSIACSVSCHGTGPFRWIFVYPCRDGTLFNVTAMFEDLHQDDKDWQSHAPREEVHRTFAGFHPQFHALIALMNANVTKWKMRTVPTLPTWVHGRAALLGDAAHATMPTLGQGAAMAVEDAAALGVLLPPSTSRADVPARLIAYEALRKPRGEFVGRESVEQAQIEARFGEYYRSPEMQSFLLEYDAVKAAQDFFNEKFGGNSAKM</sequence>
<evidence type="ECO:0000256" key="2">
    <source>
        <dbReference type="ARBA" id="ARBA00022630"/>
    </source>
</evidence>
<evidence type="ECO:0000313" key="7">
    <source>
        <dbReference type="EMBL" id="KAF7335579.1"/>
    </source>
</evidence>
<dbReference type="InterPro" id="IPR050493">
    <property type="entry name" value="FAD-dep_Monooxygenase_BioMet"/>
</dbReference>
<dbReference type="EMBL" id="JACAZI010000024">
    <property type="protein sequence ID" value="KAF7335579.1"/>
    <property type="molecule type" value="Genomic_DNA"/>
</dbReference>
<dbReference type="Proteomes" id="UP000620124">
    <property type="component" value="Unassembled WGS sequence"/>
</dbReference>
<keyword evidence="8" id="KW-1185">Reference proteome</keyword>
<dbReference type="OrthoDB" id="9993796at2759"/>
<dbReference type="GO" id="GO:0004497">
    <property type="term" value="F:monooxygenase activity"/>
    <property type="evidence" value="ECO:0007669"/>
    <property type="project" value="UniProtKB-KW"/>
</dbReference>
<dbReference type="InterPro" id="IPR002938">
    <property type="entry name" value="FAD-bd"/>
</dbReference>
<name>A0A8H6X7D8_9AGAR</name>
<feature type="domain" description="FAD-binding" evidence="6">
    <location>
        <begin position="144"/>
        <end position="357"/>
    </location>
</feature>
<dbReference type="AlphaFoldDB" id="A0A8H6X7D8"/>
<keyword evidence="3" id="KW-0274">FAD</keyword>
<gene>
    <name evidence="7" type="ORF">MVEN_02212100</name>
</gene>
<organism evidence="7 8">
    <name type="scientific">Mycena venus</name>
    <dbReference type="NCBI Taxonomy" id="2733690"/>
    <lineage>
        <taxon>Eukaryota</taxon>
        <taxon>Fungi</taxon>
        <taxon>Dikarya</taxon>
        <taxon>Basidiomycota</taxon>
        <taxon>Agaricomycotina</taxon>
        <taxon>Agaricomycetes</taxon>
        <taxon>Agaricomycetidae</taxon>
        <taxon>Agaricales</taxon>
        <taxon>Marasmiineae</taxon>
        <taxon>Mycenaceae</taxon>
        <taxon>Mycena</taxon>
    </lineage>
</organism>
<proteinExistence type="inferred from homology"/>
<dbReference type="InterPro" id="IPR036188">
    <property type="entry name" value="FAD/NAD-bd_sf"/>
</dbReference>
<comment type="caution">
    <text evidence="7">The sequence shown here is derived from an EMBL/GenBank/DDBJ whole genome shotgun (WGS) entry which is preliminary data.</text>
</comment>
<dbReference type="PANTHER" id="PTHR13789">
    <property type="entry name" value="MONOOXYGENASE"/>
    <property type="match status" value="1"/>
</dbReference>
<evidence type="ECO:0000313" key="8">
    <source>
        <dbReference type="Proteomes" id="UP000620124"/>
    </source>
</evidence>
<accession>A0A8H6X7D8</accession>
<protein>
    <submittedName>
        <fullName evidence="7">FAD/NAD(P)-binding domain-containing protein</fullName>
    </submittedName>
</protein>
<keyword evidence="4" id="KW-0560">Oxidoreductase</keyword>
<dbReference type="GO" id="GO:0071949">
    <property type="term" value="F:FAD binding"/>
    <property type="evidence" value="ECO:0007669"/>
    <property type="project" value="InterPro"/>
</dbReference>
<dbReference type="Pfam" id="PF13450">
    <property type="entry name" value="NAD_binding_8"/>
    <property type="match status" value="1"/>
</dbReference>
<keyword evidence="5" id="KW-0503">Monooxygenase</keyword>
<comment type="similarity">
    <text evidence="1">Belongs to the paxM FAD-dependent monooxygenase family.</text>
</comment>